<name>A0A6P1DSY7_9GAMM</name>
<dbReference type="EMBL" id="JAAIJR010000001">
    <property type="protein sequence ID" value="NEX18815.1"/>
    <property type="molecule type" value="Genomic_DNA"/>
</dbReference>
<dbReference type="AlphaFoldDB" id="A0A6P1DSY7"/>
<dbReference type="Proteomes" id="UP000471640">
    <property type="component" value="Unassembled WGS sequence"/>
</dbReference>
<organism evidence="1 2">
    <name type="scientific">Thiorhodococcus mannitoliphagus</name>
    <dbReference type="NCBI Taxonomy" id="329406"/>
    <lineage>
        <taxon>Bacteria</taxon>
        <taxon>Pseudomonadati</taxon>
        <taxon>Pseudomonadota</taxon>
        <taxon>Gammaproteobacteria</taxon>
        <taxon>Chromatiales</taxon>
        <taxon>Chromatiaceae</taxon>
        <taxon>Thiorhodococcus</taxon>
    </lineage>
</organism>
<comment type="caution">
    <text evidence="1">The sequence shown here is derived from an EMBL/GenBank/DDBJ whole genome shotgun (WGS) entry which is preliminary data.</text>
</comment>
<accession>A0A6P1DSY7</accession>
<reference evidence="2" key="1">
    <citation type="journal article" date="2020" name="Microbiol. Resour. Announc.">
        <title>Draft Genome Sequences of Thiorhodococcus mannitoliphagus and Thiorhodococcus minor, Purple Sulfur Photosynthetic Bacteria in the Gammaproteobacterial Family Chromatiaceae.</title>
        <authorList>
            <person name="Aviles F.A."/>
            <person name="Meyer T.E."/>
            <person name="Kyndt J.A."/>
        </authorList>
    </citation>
    <scope>NUCLEOTIDE SEQUENCE [LARGE SCALE GENOMIC DNA]</scope>
    <source>
        <strain evidence="2">DSM 18266</strain>
    </source>
</reference>
<sequence>MSDYLHVEKRLLQSEQSALEKLLAEIPEDHVIERLGLESRKQEIEDLLQQDDAGE</sequence>
<proteinExistence type="predicted"/>
<protein>
    <submittedName>
        <fullName evidence="1">Uncharacterized protein</fullName>
    </submittedName>
</protein>
<reference evidence="1 2" key="2">
    <citation type="submission" date="2020-02" db="EMBL/GenBank/DDBJ databases">
        <title>Genome sequences of Thiorhodococcus mannitoliphagus and Thiorhodococcus minor, purple sulfur photosynthetic bacteria in the gammaproteobacterial family, Chromatiaceae.</title>
        <authorList>
            <person name="Aviles F.A."/>
            <person name="Meyer T.E."/>
            <person name="Kyndt J.A."/>
        </authorList>
    </citation>
    <scope>NUCLEOTIDE SEQUENCE [LARGE SCALE GENOMIC DNA]</scope>
    <source>
        <strain evidence="1 2">DSM 18266</strain>
    </source>
</reference>
<keyword evidence="2" id="KW-1185">Reference proteome</keyword>
<gene>
    <name evidence="1" type="ORF">G3480_00505</name>
</gene>
<evidence type="ECO:0000313" key="2">
    <source>
        <dbReference type="Proteomes" id="UP000471640"/>
    </source>
</evidence>
<dbReference type="RefSeq" id="WP_164651696.1">
    <property type="nucleotide sequence ID" value="NZ_JAAIJR010000001.1"/>
</dbReference>
<evidence type="ECO:0000313" key="1">
    <source>
        <dbReference type="EMBL" id="NEX18815.1"/>
    </source>
</evidence>